<dbReference type="RefSeq" id="WP_155345495.1">
    <property type="nucleotide sequence ID" value="NZ_BAAAHM010000021.1"/>
</dbReference>
<reference evidence="3 4" key="1">
    <citation type="submission" date="2019-10" db="EMBL/GenBank/DDBJ databases">
        <title>Whole genome shotgun sequence of Acrocarpospora pleiomorpha NBRC 16267.</title>
        <authorList>
            <person name="Ichikawa N."/>
            <person name="Kimura A."/>
            <person name="Kitahashi Y."/>
            <person name="Komaki H."/>
            <person name="Oguchi A."/>
        </authorList>
    </citation>
    <scope>NUCLEOTIDE SEQUENCE [LARGE SCALE GENOMIC DNA]</scope>
    <source>
        <strain evidence="3 4">NBRC 16267</strain>
    </source>
</reference>
<keyword evidence="2" id="KW-1133">Transmembrane helix</keyword>
<accession>A0A5M3XFU2</accession>
<organism evidence="3 4">
    <name type="scientific">Acrocarpospora pleiomorpha</name>
    <dbReference type="NCBI Taxonomy" id="90975"/>
    <lineage>
        <taxon>Bacteria</taxon>
        <taxon>Bacillati</taxon>
        <taxon>Actinomycetota</taxon>
        <taxon>Actinomycetes</taxon>
        <taxon>Streptosporangiales</taxon>
        <taxon>Streptosporangiaceae</taxon>
        <taxon>Acrocarpospora</taxon>
    </lineage>
</organism>
<name>A0A5M3XFU2_9ACTN</name>
<keyword evidence="2" id="KW-0812">Transmembrane</keyword>
<gene>
    <name evidence="3" type="ORF">Aple_033610</name>
</gene>
<comment type="caution">
    <text evidence="3">The sequence shown here is derived from an EMBL/GenBank/DDBJ whole genome shotgun (WGS) entry which is preliminary data.</text>
</comment>
<evidence type="ECO:0000313" key="4">
    <source>
        <dbReference type="Proteomes" id="UP000377595"/>
    </source>
</evidence>
<dbReference type="EMBL" id="BLAF01000016">
    <property type="protein sequence ID" value="GES20465.1"/>
    <property type="molecule type" value="Genomic_DNA"/>
</dbReference>
<evidence type="ECO:0000313" key="3">
    <source>
        <dbReference type="EMBL" id="GES20465.1"/>
    </source>
</evidence>
<feature type="compositionally biased region" description="Gly residues" evidence="1">
    <location>
        <begin position="65"/>
        <end position="77"/>
    </location>
</feature>
<protein>
    <submittedName>
        <fullName evidence="3">Uncharacterized protein</fullName>
    </submittedName>
</protein>
<keyword evidence="4" id="KW-1185">Reference proteome</keyword>
<sequence>MVRVPGAPGFWVFVAAAQVIPAFYLPGNIVWPTVPIIALSAMTAAVTRAYQDVAQLRTEEESSGGVSGGGPRAPGPG</sequence>
<dbReference type="Proteomes" id="UP000377595">
    <property type="component" value="Unassembled WGS sequence"/>
</dbReference>
<feature type="transmembrane region" description="Helical" evidence="2">
    <location>
        <begin position="7"/>
        <end position="24"/>
    </location>
</feature>
<proteinExistence type="predicted"/>
<evidence type="ECO:0000256" key="2">
    <source>
        <dbReference type="SAM" id="Phobius"/>
    </source>
</evidence>
<feature type="region of interest" description="Disordered" evidence="1">
    <location>
        <begin position="57"/>
        <end position="77"/>
    </location>
</feature>
<dbReference type="AlphaFoldDB" id="A0A5M3XFU2"/>
<keyword evidence="2" id="KW-0472">Membrane</keyword>
<evidence type="ECO:0000256" key="1">
    <source>
        <dbReference type="SAM" id="MobiDB-lite"/>
    </source>
</evidence>